<name>A0A5C3NSD7_9APHY</name>
<feature type="non-terminal residue" evidence="1">
    <location>
        <position position="1"/>
    </location>
</feature>
<proteinExistence type="predicted"/>
<keyword evidence="2" id="KW-1185">Reference proteome</keyword>
<dbReference type="AlphaFoldDB" id="A0A5C3NSD7"/>
<organism evidence="1 2">
    <name type="scientific">Polyporus arcularius HHB13444</name>
    <dbReference type="NCBI Taxonomy" id="1314778"/>
    <lineage>
        <taxon>Eukaryota</taxon>
        <taxon>Fungi</taxon>
        <taxon>Dikarya</taxon>
        <taxon>Basidiomycota</taxon>
        <taxon>Agaricomycotina</taxon>
        <taxon>Agaricomycetes</taxon>
        <taxon>Polyporales</taxon>
        <taxon>Polyporaceae</taxon>
        <taxon>Polyporus</taxon>
    </lineage>
</organism>
<sequence>RARSSDRADYYDVAIQPERVLRVGAEVRLMLLSQARFHTPELPERPAMYDAYDIQVEGRIGRVAASAMDALTFVLENKYQASPIRYAYITIPNIHDITVHIDPNDTPRAAATLQPLHTHRTAWLEPDAVVSTWNMAPRAPDPVIR</sequence>
<accession>A0A5C3NSD7</accession>
<dbReference type="Proteomes" id="UP000308197">
    <property type="component" value="Unassembled WGS sequence"/>
</dbReference>
<feature type="non-terminal residue" evidence="1">
    <location>
        <position position="145"/>
    </location>
</feature>
<evidence type="ECO:0000313" key="1">
    <source>
        <dbReference type="EMBL" id="TFK79467.1"/>
    </source>
</evidence>
<gene>
    <name evidence="1" type="ORF">K466DRAFT_438818</name>
</gene>
<dbReference type="EMBL" id="ML212024">
    <property type="protein sequence ID" value="TFK79467.1"/>
    <property type="molecule type" value="Genomic_DNA"/>
</dbReference>
<evidence type="ECO:0000313" key="2">
    <source>
        <dbReference type="Proteomes" id="UP000308197"/>
    </source>
</evidence>
<reference evidence="1 2" key="1">
    <citation type="journal article" date="2019" name="Nat. Ecol. Evol.">
        <title>Megaphylogeny resolves global patterns of mushroom evolution.</title>
        <authorList>
            <person name="Varga T."/>
            <person name="Krizsan K."/>
            <person name="Foldi C."/>
            <person name="Dima B."/>
            <person name="Sanchez-Garcia M."/>
            <person name="Sanchez-Ramirez S."/>
            <person name="Szollosi G.J."/>
            <person name="Szarkandi J.G."/>
            <person name="Papp V."/>
            <person name="Albert L."/>
            <person name="Andreopoulos W."/>
            <person name="Angelini C."/>
            <person name="Antonin V."/>
            <person name="Barry K.W."/>
            <person name="Bougher N.L."/>
            <person name="Buchanan P."/>
            <person name="Buyck B."/>
            <person name="Bense V."/>
            <person name="Catcheside P."/>
            <person name="Chovatia M."/>
            <person name="Cooper J."/>
            <person name="Damon W."/>
            <person name="Desjardin D."/>
            <person name="Finy P."/>
            <person name="Geml J."/>
            <person name="Haridas S."/>
            <person name="Hughes K."/>
            <person name="Justo A."/>
            <person name="Karasinski D."/>
            <person name="Kautmanova I."/>
            <person name="Kiss B."/>
            <person name="Kocsube S."/>
            <person name="Kotiranta H."/>
            <person name="LaButti K.M."/>
            <person name="Lechner B.E."/>
            <person name="Liimatainen K."/>
            <person name="Lipzen A."/>
            <person name="Lukacs Z."/>
            <person name="Mihaltcheva S."/>
            <person name="Morgado L.N."/>
            <person name="Niskanen T."/>
            <person name="Noordeloos M.E."/>
            <person name="Ohm R.A."/>
            <person name="Ortiz-Santana B."/>
            <person name="Ovrebo C."/>
            <person name="Racz N."/>
            <person name="Riley R."/>
            <person name="Savchenko A."/>
            <person name="Shiryaev A."/>
            <person name="Soop K."/>
            <person name="Spirin V."/>
            <person name="Szebenyi C."/>
            <person name="Tomsovsky M."/>
            <person name="Tulloss R.E."/>
            <person name="Uehling J."/>
            <person name="Grigoriev I.V."/>
            <person name="Vagvolgyi C."/>
            <person name="Papp T."/>
            <person name="Martin F.M."/>
            <person name="Miettinen O."/>
            <person name="Hibbett D.S."/>
            <person name="Nagy L.G."/>
        </authorList>
    </citation>
    <scope>NUCLEOTIDE SEQUENCE [LARGE SCALE GENOMIC DNA]</scope>
    <source>
        <strain evidence="1 2">HHB13444</strain>
    </source>
</reference>
<protein>
    <submittedName>
        <fullName evidence="1">Uncharacterized protein</fullName>
    </submittedName>
</protein>
<dbReference type="InParanoid" id="A0A5C3NSD7"/>